<evidence type="ECO:0000259" key="1">
    <source>
        <dbReference type="SMART" id="SM00382"/>
    </source>
</evidence>
<dbReference type="SMART" id="SM00382">
    <property type="entry name" value="AAA"/>
    <property type="match status" value="1"/>
</dbReference>
<dbReference type="OrthoDB" id="9757917at2"/>
<proteinExistence type="predicted"/>
<sequence>MALLHYQSLGVRRPDILMRNAFFGLKTFYDFLCRTKDYMESDAAVKRLAWKPGVAPAVDDVDRVRGVWVQLEEPKDRPNEPESTFRAFMDENVRDVFELLEDDKAGDTGDRRRNGRRRFTEERKLLVLDRDPETSQLLLDRRPAGAQLLLRPNTLTLHRQIQALQALQNAPSSSHGPLLRLMESADHARWPSFEPACIDDEGWMVLTDERRPGTDEQRRFVEIAMATPDFVFLEGPPGSGKTTAICELVLQLAKEGKRALLCASTHVAVDNVLERLMDERNPHRDLVIPVRIGDRRNVSEKASPWQLERFVRTERERLLRHLEGRRDLTESQLALLDAVRHGSTTIERMVLNAANLVCGTTIGILQHPDVKANGHAAATFDVLIVDEASKTTFQEFIVPAILAKRWVIVGDPKQLSPYVDDDAMAVNVEACLSDEVTRNACIDVFLAGQTDSRRRRVAAIAVDVPSTLDVYVAQAAAREVDIANAQSDDELWRAAVIVGALNDLEARVEELPLDVVTVRHKGEELQALRRRAEAWLCLSERGREEQPEWASEVAWRLARLYEQRFAHEAEPTEHRTRSTSQRLRDQIADLLPAAETSTDTEMVWREIDRVRRVALPSILESLRYGFERDPNTRKGSALSDGLPTQAIRARHVLLSTQHRMHPDIAAFSHEHIYDREALFTPDSLVAERMWGFGRHARRAIWLDVRGGFNSSFNKNPVEARAVIEELRAFDQWAEHNPRIEIDRKTGERRERPWEAAVLTFYRGQEREIRNHLRRWARQGKGMRHFSLGPKGRPYLVVELCTVDRFQGHEADLVILSCASARPTSFLESPNRLNVALTRARYQRIVIGDRHAMIRAQASLLGVFAKNEKWEKTLRKGSL</sequence>
<dbReference type="InterPro" id="IPR003593">
    <property type="entry name" value="AAA+_ATPase"/>
</dbReference>
<feature type="domain" description="AAA+ ATPase" evidence="1">
    <location>
        <begin position="227"/>
        <end position="429"/>
    </location>
</feature>
<dbReference type="InterPro" id="IPR041677">
    <property type="entry name" value="DNA2/NAM7_AAA_11"/>
</dbReference>
<organism evidence="2 3">
    <name type="scientific">Aquitalea palustris</name>
    <dbReference type="NCBI Taxonomy" id="2480983"/>
    <lineage>
        <taxon>Bacteria</taxon>
        <taxon>Pseudomonadati</taxon>
        <taxon>Pseudomonadota</taxon>
        <taxon>Betaproteobacteria</taxon>
        <taxon>Neisseriales</taxon>
        <taxon>Chromobacteriaceae</taxon>
        <taxon>Aquitalea</taxon>
    </lineage>
</organism>
<dbReference type="Pfam" id="PF13087">
    <property type="entry name" value="AAA_12"/>
    <property type="match status" value="1"/>
</dbReference>
<gene>
    <name evidence="2" type="ORF">EAY64_11555</name>
</gene>
<dbReference type="Gene3D" id="3.40.50.300">
    <property type="entry name" value="P-loop containing nucleotide triphosphate hydrolases"/>
    <property type="match status" value="2"/>
</dbReference>
<dbReference type="Proteomes" id="UP000274139">
    <property type="component" value="Unassembled WGS sequence"/>
</dbReference>
<dbReference type="PANTHER" id="PTHR10887:SF495">
    <property type="entry name" value="HELICASE SENATAXIN ISOFORM X1-RELATED"/>
    <property type="match status" value="1"/>
</dbReference>
<dbReference type="InterPro" id="IPR041679">
    <property type="entry name" value="DNA2/NAM7-like_C"/>
</dbReference>
<dbReference type="SUPFAM" id="SSF52540">
    <property type="entry name" value="P-loop containing nucleoside triphosphate hydrolases"/>
    <property type="match status" value="2"/>
</dbReference>
<dbReference type="Pfam" id="PF13086">
    <property type="entry name" value="AAA_11"/>
    <property type="match status" value="2"/>
</dbReference>
<dbReference type="PANTHER" id="PTHR10887">
    <property type="entry name" value="DNA2/NAM7 HELICASE FAMILY"/>
    <property type="match status" value="1"/>
</dbReference>
<evidence type="ECO:0000313" key="2">
    <source>
        <dbReference type="EMBL" id="RMC96851.1"/>
    </source>
</evidence>
<dbReference type="InterPro" id="IPR045055">
    <property type="entry name" value="DNA2/NAM7-like"/>
</dbReference>
<dbReference type="CDD" id="cd18808">
    <property type="entry name" value="SF1_C_Upf1"/>
    <property type="match status" value="1"/>
</dbReference>
<comment type="caution">
    <text evidence="2">The sequence shown here is derived from an EMBL/GenBank/DDBJ whole genome shotgun (WGS) entry which is preliminary data.</text>
</comment>
<name>A0A454JHR8_9NEIS</name>
<dbReference type="GO" id="GO:0004386">
    <property type="term" value="F:helicase activity"/>
    <property type="evidence" value="ECO:0007669"/>
    <property type="project" value="InterPro"/>
</dbReference>
<accession>A0A454JHR8</accession>
<reference evidence="2 3" key="1">
    <citation type="submission" date="2018-10" db="EMBL/GenBank/DDBJ databases">
        <title>Draft genome sequence of Aquitalea MWU14-2217 isolated from a wild cranberry bog in Provincetown, Massachusetts.</title>
        <authorList>
            <person name="Ebadzadsahrai G."/>
            <person name="Soby S."/>
        </authorList>
    </citation>
    <scope>NUCLEOTIDE SEQUENCE [LARGE SCALE GENOMIC DNA]</scope>
    <source>
        <strain evidence="2 3">MWU14-2217</strain>
    </source>
</reference>
<dbReference type="AlphaFoldDB" id="A0A454JHR8"/>
<keyword evidence="3" id="KW-1185">Reference proteome</keyword>
<dbReference type="InterPro" id="IPR047187">
    <property type="entry name" value="SF1_C_Upf1"/>
</dbReference>
<protein>
    <submittedName>
        <fullName evidence="2">Heavy metal resistance protein CzcA</fullName>
    </submittedName>
</protein>
<evidence type="ECO:0000313" key="3">
    <source>
        <dbReference type="Proteomes" id="UP000274139"/>
    </source>
</evidence>
<dbReference type="EMBL" id="RFAR01000046">
    <property type="protein sequence ID" value="RMC96851.1"/>
    <property type="molecule type" value="Genomic_DNA"/>
</dbReference>
<dbReference type="InterPro" id="IPR027417">
    <property type="entry name" value="P-loop_NTPase"/>
</dbReference>